<accession>A0AAN7YDR9</accession>
<organism evidence="4 5">
    <name type="scientific">Lithohypha guttulata</name>
    <dbReference type="NCBI Taxonomy" id="1690604"/>
    <lineage>
        <taxon>Eukaryota</taxon>
        <taxon>Fungi</taxon>
        <taxon>Dikarya</taxon>
        <taxon>Ascomycota</taxon>
        <taxon>Pezizomycotina</taxon>
        <taxon>Eurotiomycetes</taxon>
        <taxon>Chaetothyriomycetidae</taxon>
        <taxon>Chaetothyriales</taxon>
        <taxon>Trichomeriaceae</taxon>
        <taxon>Lithohypha</taxon>
    </lineage>
</organism>
<feature type="domain" description="DUF8035" evidence="3">
    <location>
        <begin position="229"/>
        <end position="284"/>
    </location>
</feature>
<feature type="compositionally biased region" description="Basic and acidic residues" evidence="2">
    <location>
        <begin position="331"/>
        <end position="342"/>
    </location>
</feature>
<keyword evidence="1" id="KW-0175">Coiled coil</keyword>
<dbReference type="AlphaFoldDB" id="A0AAN7YDR9"/>
<feature type="compositionally biased region" description="Basic and acidic residues" evidence="2">
    <location>
        <begin position="119"/>
        <end position="203"/>
    </location>
</feature>
<feature type="region of interest" description="Disordered" evidence="2">
    <location>
        <begin position="281"/>
        <end position="418"/>
    </location>
</feature>
<feature type="region of interest" description="Disordered" evidence="2">
    <location>
        <begin position="90"/>
        <end position="214"/>
    </location>
</feature>
<protein>
    <recommendedName>
        <fullName evidence="3">DUF8035 domain-containing protein</fullName>
    </recommendedName>
</protein>
<dbReference type="InterPro" id="IPR058348">
    <property type="entry name" value="DUF8035"/>
</dbReference>
<feature type="compositionally biased region" description="Polar residues" evidence="2">
    <location>
        <begin position="308"/>
        <end position="318"/>
    </location>
</feature>
<name>A0AAN7YDR9_9EURO</name>
<feature type="region of interest" description="Disordered" evidence="2">
    <location>
        <begin position="62"/>
        <end position="81"/>
    </location>
</feature>
<evidence type="ECO:0000259" key="3">
    <source>
        <dbReference type="Pfam" id="PF26118"/>
    </source>
</evidence>
<evidence type="ECO:0000313" key="4">
    <source>
        <dbReference type="EMBL" id="KAK5082301.1"/>
    </source>
</evidence>
<evidence type="ECO:0000313" key="5">
    <source>
        <dbReference type="Proteomes" id="UP001309876"/>
    </source>
</evidence>
<gene>
    <name evidence="4" type="ORF">LTR05_007447</name>
</gene>
<feature type="compositionally biased region" description="Pro residues" evidence="2">
    <location>
        <begin position="99"/>
        <end position="112"/>
    </location>
</feature>
<feature type="region of interest" description="Disordered" evidence="2">
    <location>
        <begin position="1"/>
        <end position="54"/>
    </location>
</feature>
<dbReference type="Pfam" id="PF26118">
    <property type="entry name" value="DUF8035"/>
    <property type="match status" value="1"/>
</dbReference>
<keyword evidence="5" id="KW-1185">Reference proteome</keyword>
<feature type="compositionally biased region" description="Basic and acidic residues" evidence="2">
    <location>
        <begin position="22"/>
        <end position="33"/>
    </location>
</feature>
<evidence type="ECO:0000256" key="2">
    <source>
        <dbReference type="SAM" id="MobiDB-lite"/>
    </source>
</evidence>
<dbReference type="EMBL" id="JAVRRJ010000008">
    <property type="protein sequence ID" value="KAK5082301.1"/>
    <property type="molecule type" value="Genomic_DNA"/>
</dbReference>
<comment type="caution">
    <text evidence="4">The sequence shown here is derived from an EMBL/GenBank/DDBJ whole genome shotgun (WGS) entry which is preliminary data.</text>
</comment>
<evidence type="ECO:0000256" key="1">
    <source>
        <dbReference type="SAM" id="Coils"/>
    </source>
</evidence>
<dbReference type="Proteomes" id="UP001309876">
    <property type="component" value="Unassembled WGS sequence"/>
</dbReference>
<feature type="compositionally biased region" description="Basic residues" evidence="2">
    <location>
        <begin position="373"/>
        <end position="382"/>
    </location>
</feature>
<feature type="coiled-coil region" evidence="1">
    <location>
        <begin position="463"/>
        <end position="490"/>
    </location>
</feature>
<feature type="compositionally biased region" description="Basic and acidic residues" evidence="2">
    <location>
        <begin position="395"/>
        <end position="404"/>
    </location>
</feature>
<reference evidence="4 5" key="1">
    <citation type="submission" date="2023-08" db="EMBL/GenBank/DDBJ databases">
        <title>Black Yeasts Isolated from many extreme environments.</title>
        <authorList>
            <person name="Coleine C."/>
            <person name="Stajich J.E."/>
            <person name="Selbmann L."/>
        </authorList>
    </citation>
    <scope>NUCLEOTIDE SEQUENCE [LARGE SCALE GENOMIC DNA]</scope>
    <source>
        <strain evidence="4 5">CCFEE 5910</strain>
    </source>
</reference>
<sequence>MARYRRNDMDLAYGDLPPPSRWDSDRFSRETQGRRAPPVIEQRPPYESARRREPITYDDRRFYEEDYYSGPRGSRDRRFYEEDEYYDPRAGAGAMVPFRPEPPARPAAPPRPRMMRRQSSVDRIDFERRRYYDDYRPPPPAPREREPRSSHYDIRIYDDVKVQDPDRYGDDGFREYREREWTRSRTRNDSPSPDRRAPARSEITEAAPPSAYSEKVVKEETVVEKPYPRKGKTRMPKRLVHTKVLFDLGYPFYEEDEKTILIEKALGPDNIDEVFAKSKEYREREKAPAPTEAPPVREWEIPIARSPSPGSSISQAPSRRSRRAKSQGRGSVHDSFHEDIHEHKSRHGGSIDESFTENIHRSEHRSISPARTRASRRSRARSRRDSSSEDATTIVEKRVTKEYSEISPARTARARSRRGTVIDDGSTIIDREIIHKDVIEESGRVDTNFPLAIALRSKDDRTDADIRREISRLERERRDLRREREVDLVRYDRRARRNSSPLGVPVLREPSPVGQIAVVNQSGRRDEDVVAVRKDKRGRMSLIV</sequence>
<proteinExistence type="predicted"/>